<keyword evidence="9" id="KW-1185">Reference proteome</keyword>
<dbReference type="GO" id="GO:0043022">
    <property type="term" value="F:ribosome binding"/>
    <property type="evidence" value="ECO:0007669"/>
    <property type="project" value="TreeGrafter"/>
</dbReference>
<dbReference type="Pfam" id="PF15135">
    <property type="entry name" value="UPF0515"/>
    <property type="match status" value="1"/>
</dbReference>
<organism evidence="8 9">
    <name type="scientific">Scyliorhinus torazame</name>
    <name type="common">Cloudy catshark</name>
    <name type="synonym">Catulus torazame</name>
    <dbReference type="NCBI Taxonomy" id="75743"/>
    <lineage>
        <taxon>Eukaryota</taxon>
        <taxon>Metazoa</taxon>
        <taxon>Chordata</taxon>
        <taxon>Craniata</taxon>
        <taxon>Vertebrata</taxon>
        <taxon>Chondrichthyes</taxon>
        <taxon>Elasmobranchii</taxon>
        <taxon>Galeomorphii</taxon>
        <taxon>Galeoidea</taxon>
        <taxon>Carcharhiniformes</taxon>
        <taxon>Scyliorhinidae</taxon>
        <taxon>Scyliorhinus</taxon>
    </lineage>
</organism>
<dbReference type="AlphaFoldDB" id="A0A401PHC9"/>
<comment type="similarity">
    <text evidence="3">Belongs to the SHFL family.</text>
</comment>
<gene>
    <name evidence="8" type="ORF">scyTo_0006352</name>
</gene>
<dbReference type="PANTHER" id="PTHR16135">
    <property type="entry name" value="REPRESSOR OF YIELD OF DENV PROTEIN"/>
    <property type="match status" value="1"/>
</dbReference>
<keyword evidence="5" id="KW-0694">RNA-binding</keyword>
<dbReference type="GO" id="GO:0075523">
    <property type="term" value="P:viral translational frameshifting"/>
    <property type="evidence" value="ECO:0007669"/>
    <property type="project" value="TreeGrafter"/>
</dbReference>
<dbReference type="GO" id="GO:0005634">
    <property type="term" value="C:nucleus"/>
    <property type="evidence" value="ECO:0007669"/>
    <property type="project" value="UniProtKB-SubCell"/>
</dbReference>
<dbReference type="EMBL" id="BFAA01002127">
    <property type="protein sequence ID" value="GCB72536.1"/>
    <property type="molecule type" value="Genomic_DNA"/>
</dbReference>
<proteinExistence type="inferred from homology"/>
<keyword evidence="4" id="KW-0963">Cytoplasm</keyword>
<evidence type="ECO:0000256" key="3">
    <source>
        <dbReference type="ARBA" id="ARBA00005469"/>
    </source>
</evidence>
<reference evidence="8 9" key="1">
    <citation type="journal article" date="2018" name="Nat. Ecol. Evol.">
        <title>Shark genomes provide insights into elasmobranch evolution and the origin of vertebrates.</title>
        <authorList>
            <person name="Hara Y"/>
            <person name="Yamaguchi K"/>
            <person name="Onimaru K"/>
            <person name="Kadota M"/>
            <person name="Koyanagi M"/>
            <person name="Keeley SD"/>
            <person name="Tatsumi K"/>
            <person name="Tanaka K"/>
            <person name="Motone F"/>
            <person name="Kageyama Y"/>
            <person name="Nozu R"/>
            <person name="Adachi N"/>
            <person name="Nishimura O"/>
            <person name="Nakagawa R"/>
            <person name="Tanegashima C"/>
            <person name="Kiyatake I"/>
            <person name="Matsumoto R"/>
            <person name="Murakumo K"/>
            <person name="Nishida K"/>
            <person name="Terakita A"/>
            <person name="Kuratani S"/>
            <person name="Sato K"/>
            <person name="Hyodo S Kuraku.S."/>
        </authorList>
    </citation>
    <scope>NUCLEOTIDE SEQUENCE [LARGE SCALE GENOMIC DNA]</scope>
</reference>
<feature type="compositionally biased region" description="Acidic residues" evidence="7">
    <location>
        <begin position="164"/>
        <end position="188"/>
    </location>
</feature>
<dbReference type="GO" id="GO:0000932">
    <property type="term" value="C:P-body"/>
    <property type="evidence" value="ECO:0007669"/>
    <property type="project" value="UniProtKB-SubCell"/>
</dbReference>
<evidence type="ECO:0000256" key="5">
    <source>
        <dbReference type="ARBA" id="ARBA00022884"/>
    </source>
</evidence>
<accession>A0A401PHC9</accession>
<dbReference type="GO" id="GO:0045087">
    <property type="term" value="P:innate immune response"/>
    <property type="evidence" value="ECO:0007669"/>
    <property type="project" value="TreeGrafter"/>
</dbReference>
<dbReference type="InterPro" id="IPR026795">
    <property type="entry name" value="SHFL"/>
</dbReference>
<comment type="caution">
    <text evidence="8">The sequence shown here is derived from an EMBL/GenBank/DDBJ whole genome shotgun (WGS) entry which is preliminary data.</text>
</comment>
<dbReference type="PANTHER" id="PTHR16135:SF2">
    <property type="entry name" value="SHIFTLESS ANTIVIRAL INHIBITOR OF RIBOSOMAL FRAMESHIFTING PROTEIN"/>
    <property type="match status" value="1"/>
</dbReference>
<dbReference type="OrthoDB" id="9423182at2759"/>
<sequence length="201" mass="23362">MARRDLRERVELEKSVRRFRETFQGKVSLDLAVLLMKRYHSNYQLVTKHIVLMVTDQDSDGLDADDRREIENSPDIQSVIESLRAEETKEKSKGPKVKIKEDPAVKKVASRLSQQNLKQFNQANAKLIPWEEKQFACRQCDSYWWRRVPERKQGSLMECHVDDIIEEDILEEEEEDDDGDTTEGDEDSTERSDDGTGDNGD</sequence>
<evidence type="ECO:0000256" key="1">
    <source>
        <dbReference type="ARBA" id="ARBA00004123"/>
    </source>
</evidence>
<name>A0A401PHC9_SCYTO</name>
<feature type="region of interest" description="Disordered" evidence="7">
    <location>
        <begin position="164"/>
        <end position="201"/>
    </location>
</feature>
<dbReference type="GO" id="GO:1990825">
    <property type="term" value="F:sequence-specific mRNA binding"/>
    <property type="evidence" value="ECO:0007669"/>
    <property type="project" value="TreeGrafter"/>
</dbReference>
<dbReference type="Proteomes" id="UP000288216">
    <property type="component" value="Unassembled WGS sequence"/>
</dbReference>
<evidence type="ECO:0000256" key="2">
    <source>
        <dbReference type="ARBA" id="ARBA00004201"/>
    </source>
</evidence>
<evidence type="ECO:0000256" key="6">
    <source>
        <dbReference type="ARBA" id="ARBA00023242"/>
    </source>
</evidence>
<evidence type="ECO:0000313" key="8">
    <source>
        <dbReference type="EMBL" id="GCB72536.1"/>
    </source>
</evidence>
<evidence type="ECO:0000313" key="9">
    <source>
        <dbReference type="Proteomes" id="UP000288216"/>
    </source>
</evidence>
<keyword evidence="6" id="KW-0539">Nucleus</keyword>
<comment type="subcellular location">
    <subcellularLocation>
        <location evidence="2">Cytoplasm</location>
        <location evidence="2">P-body</location>
    </subcellularLocation>
    <subcellularLocation>
        <location evidence="1">Nucleus</location>
    </subcellularLocation>
</comment>
<evidence type="ECO:0000256" key="7">
    <source>
        <dbReference type="SAM" id="MobiDB-lite"/>
    </source>
</evidence>
<evidence type="ECO:0000256" key="4">
    <source>
        <dbReference type="ARBA" id="ARBA00022490"/>
    </source>
</evidence>
<protein>
    <submittedName>
        <fullName evidence="8">Uncharacterized protein</fullName>
    </submittedName>
</protein>